<protein>
    <submittedName>
        <fullName evidence="2">Uncharacterized protein</fullName>
    </submittedName>
</protein>
<evidence type="ECO:0000256" key="1">
    <source>
        <dbReference type="SAM" id="MobiDB-lite"/>
    </source>
</evidence>
<dbReference type="EMBL" id="JAAGWQ010000188">
    <property type="protein sequence ID" value="KAF5660869.1"/>
    <property type="molecule type" value="Genomic_DNA"/>
</dbReference>
<comment type="caution">
    <text evidence="2">The sequence shown here is derived from an EMBL/GenBank/DDBJ whole genome shotgun (WGS) entry which is preliminary data.</text>
</comment>
<name>A0A8H5T1J1_FUSHE</name>
<reference evidence="2 3" key="1">
    <citation type="submission" date="2020-05" db="EMBL/GenBank/DDBJ databases">
        <title>Identification and distribution of gene clusters putatively required for synthesis of sphingolipid metabolism inhibitors in phylogenetically diverse species of the filamentous fungus Fusarium.</title>
        <authorList>
            <person name="Kim H.-S."/>
            <person name="Busman M."/>
            <person name="Brown D.W."/>
            <person name="Divon H."/>
            <person name="Uhlig S."/>
            <person name="Proctor R.H."/>
        </authorList>
    </citation>
    <scope>NUCLEOTIDE SEQUENCE [LARGE SCALE GENOMIC DNA]</scope>
    <source>
        <strain evidence="2 3">NRRL 20693</strain>
    </source>
</reference>
<dbReference type="Proteomes" id="UP000567885">
    <property type="component" value="Unassembled WGS sequence"/>
</dbReference>
<dbReference type="AlphaFoldDB" id="A0A8H5T1J1"/>
<evidence type="ECO:0000313" key="3">
    <source>
        <dbReference type="Proteomes" id="UP000567885"/>
    </source>
</evidence>
<evidence type="ECO:0000313" key="2">
    <source>
        <dbReference type="EMBL" id="KAF5660869.1"/>
    </source>
</evidence>
<organism evidence="2 3">
    <name type="scientific">Fusarium heterosporum</name>
    <dbReference type="NCBI Taxonomy" id="42747"/>
    <lineage>
        <taxon>Eukaryota</taxon>
        <taxon>Fungi</taxon>
        <taxon>Dikarya</taxon>
        <taxon>Ascomycota</taxon>
        <taxon>Pezizomycotina</taxon>
        <taxon>Sordariomycetes</taxon>
        <taxon>Hypocreomycetidae</taxon>
        <taxon>Hypocreales</taxon>
        <taxon>Nectriaceae</taxon>
        <taxon>Fusarium</taxon>
        <taxon>Fusarium heterosporum species complex</taxon>
    </lineage>
</organism>
<dbReference type="OrthoDB" id="3561681at2759"/>
<feature type="region of interest" description="Disordered" evidence="1">
    <location>
        <begin position="298"/>
        <end position="319"/>
    </location>
</feature>
<gene>
    <name evidence="2" type="ORF">FHETE_8720</name>
</gene>
<proteinExistence type="predicted"/>
<keyword evidence="3" id="KW-1185">Reference proteome</keyword>
<sequence>MSWLNRHPHLRDQDLELLDFEPHPNEIFIISFPARPHKSNSDSGSNTEHITTPRTNRKVIAGESDLEQWLTQLSGNSPEHGVSTNGTSGDPSTINLILASQMSSLDELPFTKNAYRAIMSHMKMHGSIVRAINRNTSCNVSSLPCSWPCGDSTAPSITGSWEGDMALSVTFFPNTLTTNAVWYGLDMKEHRTYGHSLTNADIITSRLANFDGKCLHPLILPTVFAEFERERHVALVRKYSTQLVQRIHDLAYPDLHQSKETETISSKPSSKRPSRDYDLTKKLKALLPNFQRGFETEKAAAAEHNPSVSETSHRARCVERKKEPEPAVVLWQNTSFLSNGLRNWQTQLRKMLLQVQELDDTNFGIDTIDRNAQVELKLARLREVGGRIETKVQDLIDEYDEHIRQCNHITEGLRLATQLVSERL</sequence>
<accession>A0A8H5T1J1</accession>